<evidence type="ECO:0000256" key="6">
    <source>
        <dbReference type="ARBA" id="ARBA00023163"/>
    </source>
</evidence>
<dbReference type="GO" id="GO:0010833">
    <property type="term" value="P:telomere maintenance via telomere lengthening"/>
    <property type="evidence" value="ECO:0007669"/>
    <property type="project" value="UniProtKB-UniRule"/>
</dbReference>
<dbReference type="InterPro" id="IPR001357">
    <property type="entry name" value="BRCT_dom"/>
</dbReference>
<dbReference type="Gene3D" id="1.10.10.2170">
    <property type="match status" value="1"/>
</dbReference>
<evidence type="ECO:0000259" key="12">
    <source>
        <dbReference type="Pfam" id="PF16589"/>
    </source>
</evidence>
<evidence type="ECO:0000259" key="10">
    <source>
        <dbReference type="Pfam" id="PF08914"/>
    </source>
</evidence>
<gene>
    <name evidence="13" type="ORF">B9Z65_3884</name>
</gene>
<evidence type="ECO:0000256" key="7">
    <source>
        <dbReference type="ARBA" id="ARBA00023242"/>
    </source>
</evidence>
<keyword evidence="3 8" id="KW-0779">Telomere</keyword>
<comment type="function">
    <text evidence="8">Involved in the regulation of telomere length, clustering and has a specific role in telomere position effect (TPE).</text>
</comment>
<name>A0A2P8A2X9_9PEZI</name>
<feature type="domain" description="TRF2-interacting telomeric protein/Rap1 C-terminal" evidence="11">
    <location>
        <begin position="672"/>
        <end position="751"/>
    </location>
</feature>
<dbReference type="InterPro" id="IPR015010">
    <property type="entry name" value="TERF2IP_Myb"/>
</dbReference>
<sequence>MPGVQIFSDKKFFILQRVPSRSSFIDIIERNGGRVVKIEQQADYTIADHLRKDAPYGSLSYKFIEDAVRSGEIPTEDKYRNGTSTSGPSPRAVGGLSQPVKGTRTPFSAEDDQVLYQWVADYGSRGGSVRGNEIYKELERKNPRHTYQSWRDRYIKYLSNKPAPTLAPNGPPTPPSDFAPPTSADRAQVMPRTTGTPTQRPNVRPAQHRVPENPVSKYPHGFTEGDLELVMDDVEHIQNITPENIDEAWKTYAEHHGSQTAEQWSDFYTNVVKPEWERRNAEKEKARRSPAVTGTAPEMRKRSVPEETKVDIKRQRITVEDTSEKRTQPRGLQPLSKSAQIDSKTQPAPALGLSRPIALTKENLSQMQAQHRASRTVRGNDLAEDDEDEDQTGYANYLRGVLASLTSTPADPAKPKSAQRSVMEIPESIQGGSDEEEEDEEEEEEGESQRGISEDLGSSPPLQRTRAVQLPDNDSELDAAEASRQLLEENNVYRRSQFRIQEAFEVKTSGSRNAFAPAPASRNAFATTSTSGVRYPRASANSQPPPLSSSDPPPIGSSDDEDEPTLTQLQLPELEGGSYGHLSSQSSDRPLPSVEQVPKMNAFETQNIFDAAEPELDFSLPDIDQSVRDQSQEIRRQSRRRSDYLRDNSRSVTPIDSTGDADVDDYFKTKIDAGYKEQDIGDALHACSLQLGLTEIALEFLHQGRDLPKTTTGIWTPKEDEDLQSSDPAKLHRLERKHGPREVNRRLQYLNVINA</sequence>
<dbReference type="InterPro" id="IPR009057">
    <property type="entry name" value="Homeodomain-like_sf"/>
</dbReference>
<organism evidence="13 14">
    <name type="scientific">Elsinoe australis</name>
    <dbReference type="NCBI Taxonomy" id="40998"/>
    <lineage>
        <taxon>Eukaryota</taxon>
        <taxon>Fungi</taxon>
        <taxon>Dikarya</taxon>
        <taxon>Ascomycota</taxon>
        <taxon>Pezizomycotina</taxon>
        <taxon>Dothideomycetes</taxon>
        <taxon>Dothideomycetidae</taxon>
        <taxon>Myriangiales</taxon>
        <taxon>Elsinoaceae</taxon>
        <taxon>Elsinoe</taxon>
    </lineage>
</organism>
<keyword evidence="2 8" id="KW-0158">Chromosome</keyword>
<dbReference type="AlphaFoldDB" id="A0A2P8A2X9"/>
<proteinExistence type="inferred from homology"/>
<keyword evidence="4" id="KW-0805">Transcription regulation</keyword>
<feature type="region of interest" description="Disordered" evidence="9">
    <location>
        <begin position="279"/>
        <end position="390"/>
    </location>
</feature>
<keyword evidence="6" id="KW-0804">Transcription</keyword>
<dbReference type="InterPro" id="IPR038104">
    <property type="entry name" value="Rap1_C_sf"/>
</dbReference>
<evidence type="ECO:0000313" key="13">
    <source>
        <dbReference type="EMBL" id="PSK54795.1"/>
    </source>
</evidence>
<reference evidence="13 14" key="1">
    <citation type="submission" date="2017-05" db="EMBL/GenBank/DDBJ databases">
        <title>Draft genome sequence of Elsinoe australis.</title>
        <authorList>
            <person name="Cheng Q."/>
        </authorList>
    </citation>
    <scope>NUCLEOTIDE SEQUENCE [LARGE SCALE GENOMIC DNA]</scope>
    <source>
        <strain evidence="13 14">NL1</strain>
    </source>
</reference>
<feature type="region of interest" description="Disordered" evidence="9">
    <location>
        <begin position="161"/>
        <end position="219"/>
    </location>
</feature>
<feature type="compositionally biased region" description="Basic and acidic residues" evidence="9">
    <location>
        <begin position="298"/>
        <end position="327"/>
    </location>
</feature>
<evidence type="ECO:0000256" key="4">
    <source>
        <dbReference type="ARBA" id="ARBA00023015"/>
    </source>
</evidence>
<keyword evidence="7 8" id="KW-0539">Nucleus</keyword>
<comment type="caution">
    <text evidence="13">The sequence shown here is derived from an EMBL/GenBank/DDBJ whole genome shotgun (WGS) entry which is preliminary data.</text>
</comment>
<dbReference type="EMBL" id="NHZQ01000072">
    <property type="protein sequence ID" value="PSK54795.1"/>
    <property type="molecule type" value="Genomic_DNA"/>
</dbReference>
<dbReference type="Pfam" id="PF08914">
    <property type="entry name" value="Myb_Rap1"/>
    <property type="match status" value="1"/>
</dbReference>
<dbReference type="InterPro" id="IPR039595">
    <property type="entry name" value="TE2IP/Rap1"/>
</dbReference>
<evidence type="ECO:0000256" key="8">
    <source>
        <dbReference type="RuleBase" id="RU367107"/>
    </source>
</evidence>
<dbReference type="OrthoDB" id="435460at2759"/>
<feature type="domain" description="BRCT" evidence="12">
    <location>
        <begin position="5"/>
        <end position="79"/>
    </location>
</feature>
<comment type="subcellular location">
    <subcellularLocation>
        <location evidence="8">Nucleus</location>
    </subcellularLocation>
    <subcellularLocation>
        <location evidence="8">Chromosome</location>
        <location evidence="8">Telomere</location>
    </subcellularLocation>
</comment>
<protein>
    <recommendedName>
        <fullName evidence="8">DNA-binding protein RAP1</fullName>
    </recommendedName>
</protein>
<dbReference type="PANTHER" id="PTHR16466:SF6">
    <property type="entry name" value="TELOMERIC REPEAT-BINDING FACTOR 2-INTERACTING PROTEIN 1"/>
    <property type="match status" value="1"/>
</dbReference>
<feature type="region of interest" description="Disordered" evidence="9">
    <location>
        <begin position="619"/>
        <end position="663"/>
    </location>
</feature>
<keyword evidence="13" id="KW-0238">DNA-binding</keyword>
<evidence type="ECO:0000256" key="2">
    <source>
        <dbReference type="ARBA" id="ARBA00022454"/>
    </source>
</evidence>
<evidence type="ECO:0000256" key="3">
    <source>
        <dbReference type="ARBA" id="ARBA00022895"/>
    </source>
</evidence>
<dbReference type="GO" id="GO:0070187">
    <property type="term" value="C:shelterin complex"/>
    <property type="evidence" value="ECO:0007669"/>
    <property type="project" value="TreeGrafter"/>
</dbReference>
<dbReference type="SUPFAM" id="SSF46689">
    <property type="entry name" value="Homeodomain-like"/>
    <property type="match status" value="1"/>
</dbReference>
<evidence type="ECO:0000259" key="11">
    <source>
        <dbReference type="Pfam" id="PF11626"/>
    </source>
</evidence>
<feature type="compositionally biased region" description="Polar residues" evidence="9">
    <location>
        <begin position="362"/>
        <end position="371"/>
    </location>
</feature>
<dbReference type="GO" id="GO:0031848">
    <property type="term" value="P:protection from non-homologous end joining at telomere"/>
    <property type="evidence" value="ECO:0007669"/>
    <property type="project" value="TreeGrafter"/>
</dbReference>
<dbReference type="InterPro" id="IPR021661">
    <property type="entry name" value="Rap1_C"/>
</dbReference>
<comment type="similarity">
    <text evidence="1 8">Belongs to the RAP1 family.</text>
</comment>
<feature type="compositionally biased region" description="Polar residues" evidence="9">
    <location>
        <begin position="335"/>
        <end position="346"/>
    </location>
</feature>
<dbReference type="Proteomes" id="UP000243723">
    <property type="component" value="Unassembled WGS sequence"/>
</dbReference>
<evidence type="ECO:0000256" key="1">
    <source>
        <dbReference type="ARBA" id="ARBA00010467"/>
    </source>
</evidence>
<dbReference type="GO" id="GO:0042162">
    <property type="term" value="F:telomeric DNA binding"/>
    <property type="evidence" value="ECO:0007669"/>
    <property type="project" value="TreeGrafter"/>
</dbReference>
<feature type="region of interest" description="Disordered" evidence="9">
    <location>
        <begin position="74"/>
        <end position="106"/>
    </location>
</feature>
<evidence type="ECO:0000256" key="5">
    <source>
        <dbReference type="ARBA" id="ARBA00023159"/>
    </source>
</evidence>
<dbReference type="PANTHER" id="PTHR16466">
    <property type="entry name" value="TELOMERE REPEAT-BINDING FACTOR 2-INTERACTING PROTEIN 1"/>
    <property type="match status" value="1"/>
</dbReference>
<keyword evidence="14" id="KW-1185">Reference proteome</keyword>
<comment type="subunit">
    <text evidence="8">Homodimer.</text>
</comment>
<feature type="region of interest" description="Disordered" evidence="9">
    <location>
        <begin position="406"/>
        <end position="593"/>
    </location>
</feature>
<feature type="domain" description="TERF2-interacting telomeric protein 1 Myb" evidence="10">
    <location>
        <begin position="107"/>
        <end position="164"/>
    </location>
</feature>
<evidence type="ECO:0000313" key="14">
    <source>
        <dbReference type="Proteomes" id="UP000243723"/>
    </source>
</evidence>
<dbReference type="CDD" id="cd11655">
    <property type="entry name" value="rap1_myb-like"/>
    <property type="match status" value="1"/>
</dbReference>
<feature type="compositionally biased region" description="Polar residues" evidence="9">
    <location>
        <begin position="191"/>
        <end position="201"/>
    </location>
</feature>
<feature type="compositionally biased region" description="Pro residues" evidence="9">
    <location>
        <begin position="543"/>
        <end position="555"/>
    </location>
</feature>
<dbReference type="Gene3D" id="1.10.10.60">
    <property type="entry name" value="Homeodomain-like"/>
    <property type="match status" value="1"/>
</dbReference>
<feature type="compositionally biased region" description="Pro residues" evidence="9">
    <location>
        <begin position="169"/>
        <end position="178"/>
    </location>
</feature>
<feature type="compositionally biased region" description="Basic and acidic residues" evidence="9">
    <location>
        <begin position="625"/>
        <end position="649"/>
    </location>
</feature>
<evidence type="ECO:0000256" key="9">
    <source>
        <dbReference type="SAM" id="MobiDB-lite"/>
    </source>
</evidence>
<feature type="compositionally biased region" description="Acidic residues" evidence="9">
    <location>
        <begin position="433"/>
        <end position="446"/>
    </location>
</feature>
<keyword evidence="5" id="KW-0010">Activator</keyword>
<accession>A0A2P8A2X9</accession>
<dbReference type="STRING" id="40998.A0A2P8A2X9"/>
<dbReference type="Pfam" id="PF16589">
    <property type="entry name" value="BRCT_2"/>
    <property type="match status" value="1"/>
</dbReference>
<dbReference type="Pfam" id="PF11626">
    <property type="entry name" value="Rap1_C"/>
    <property type="match status" value="1"/>
</dbReference>